<organism evidence="1">
    <name type="scientific">Trypanosoma vivax (strain Y486)</name>
    <dbReference type="NCBI Taxonomy" id="1055687"/>
    <lineage>
        <taxon>Eukaryota</taxon>
        <taxon>Discoba</taxon>
        <taxon>Euglenozoa</taxon>
        <taxon>Kinetoplastea</taxon>
        <taxon>Metakinetoplastina</taxon>
        <taxon>Trypanosomatida</taxon>
        <taxon>Trypanosomatidae</taxon>
        <taxon>Trypanosoma</taxon>
        <taxon>Duttonella</taxon>
    </lineage>
</organism>
<dbReference type="InterPro" id="IPR018783">
    <property type="entry name" value="TF_ENY2"/>
</dbReference>
<dbReference type="Pfam" id="PF10163">
    <property type="entry name" value="EnY2"/>
    <property type="match status" value="1"/>
</dbReference>
<dbReference type="GO" id="GO:0003713">
    <property type="term" value="F:transcription coactivator activity"/>
    <property type="evidence" value="ECO:0007669"/>
    <property type="project" value="InterPro"/>
</dbReference>
<name>G0TZ72_TRYVY</name>
<dbReference type="GO" id="GO:0006406">
    <property type="term" value="P:mRNA export from nucleus"/>
    <property type="evidence" value="ECO:0007669"/>
    <property type="project" value="InterPro"/>
</dbReference>
<dbReference type="VEuPathDB" id="TriTrypDB:TvY486_0705950"/>
<sequence length="175" mass="19836">MSSLFPQVVPRSLSQGRGRCCYYTQLHSVVYLVHWSLFLCVKLGLDIKVRITSTALSANALRAYHCVRMGEKDEPSASSGTRVYEGMTTLQKNTLRDYLHRELSQNRDWRQDVSRLVAEVVRRRSETAEPLDVHDVINEVLPYCRSTIPAEVREGLFRCIASTVGVDDDEVAGDM</sequence>
<dbReference type="Gene3D" id="1.10.246.140">
    <property type="match status" value="1"/>
</dbReference>
<dbReference type="GO" id="GO:0000124">
    <property type="term" value="C:SAGA complex"/>
    <property type="evidence" value="ECO:0007669"/>
    <property type="project" value="InterPro"/>
</dbReference>
<proteinExistence type="predicted"/>
<evidence type="ECO:0000313" key="1">
    <source>
        <dbReference type="EMBL" id="CCC49275.1"/>
    </source>
</evidence>
<gene>
    <name evidence="1" type="ORF">TVY486_0705950</name>
</gene>
<dbReference type="EMBL" id="HE573023">
    <property type="protein sequence ID" value="CCC49275.1"/>
    <property type="molecule type" value="Genomic_DNA"/>
</dbReference>
<reference evidence="1" key="1">
    <citation type="journal article" date="2012" name="Proc. Natl. Acad. Sci. U.S.A.">
        <title>Antigenic diversity is generated by distinct evolutionary mechanisms in African trypanosome species.</title>
        <authorList>
            <person name="Jackson A.P."/>
            <person name="Berry A."/>
            <person name="Aslett M."/>
            <person name="Allison H.C."/>
            <person name="Burton P."/>
            <person name="Vavrova-Anderson J."/>
            <person name="Brown R."/>
            <person name="Browne H."/>
            <person name="Corton N."/>
            <person name="Hauser H."/>
            <person name="Gamble J."/>
            <person name="Gilderthorp R."/>
            <person name="Marcello L."/>
            <person name="McQuillan J."/>
            <person name="Otto T.D."/>
            <person name="Quail M.A."/>
            <person name="Sanders M.J."/>
            <person name="van Tonder A."/>
            <person name="Ginger M.L."/>
            <person name="Field M.C."/>
            <person name="Barry J.D."/>
            <person name="Hertz-Fowler C."/>
            <person name="Berriman M."/>
        </authorList>
    </citation>
    <scope>NUCLEOTIDE SEQUENCE</scope>
    <source>
        <strain evidence="1">Y486</strain>
    </source>
</reference>
<accession>G0TZ72</accession>
<evidence type="ECO:0008006" key="2">
    <source>
        <dbReference type="Google" id="ProtNLM"/>
    </source>
</evidence>
<protein>
    <recommendedName>
        <fullName evidence="2">Transcription and mRNA export factor ENY2</fullName>
    </recommendedName>
</protein>
<dbReference type="GO" id="GO:0005643">
    <property type="term" value="C:nuclear pore"/>
    <property type="evidence" value="ECO:0007669"/>
    <property type="project" value="InterPro"/>
</dbReference>
<dbReference type="AlphaFoldDB" id="G0TZ72"/>
<dbReference type="InterPro" id="IPR038212">
    <property type="entry name" value="TF_EnY2_sf"/>
</dbReference>